<comment type="caution">
    <text evidence="1">The sequence shown here is derived from an EMBL/GenBank/DDBJ whole genome shotgun (WGS) entry which is preliminary data.</text>
</comment>
<gene>
    <name evidence="1" type="ORF">DPX16_10844</name>
</gene>
<reference evidence="1 2" key="1">
    <citation type="submission" date="2018-10" db="EMBL/GenBank/DDBJ databases">
        <title>Genome assembly for a Yunnan-Guizhou Plateau 3E fish, Anabarilius grahami (Regan), and its evolutionary and genetic applications.</title>
        <authorList>
            <person name="Jiang W."/>
        </authorList>
    </citation>
    <scope>NUCLEOTIDE SEQUENCE [LARGE SCALE GENOMIC DNA]</scope>
    <source>
        <strain evidence="1">AG-KIZ</strain>
        <tissue evidence="1">Muscle</tissue>
    </source>
</reference>
<protein>
    <submittedName>
        <fullName evidence="1">Uncharacterized protein</fullName>
    </submittedName>
</protein>
<keyword evidence="2" id="KW-1185">Reference proteome</keyword>
<dbReference type="EMBL" id="RJVU01007007">
    <property type="protein sequence ID" value="ROL54421.1"/>
    <property type="molecule type" value="Genomic_DNA"/>
</dbReference>
<dbReference type="AlphaFoldDB" id="A0A3N0Z7X8"/>
<proteinExistence type="predicted"/>
<sequence>MAVITARTVFIWEAEMTSKCCHMRLAAQVPVCDKTIQTSPTERGSKGGEGEWPEQQQVPFIWERCVIRLGRNHEVPGSDLR</sequence>
<accession>A0A3N0Z7X8</accession>
<evidence type="ECO:0000313" key="1">
    <source>
        <dbReference type="EMBL" id="ROL54421.1"/>
    </source>
</evidence>
<name>A0A3N0Z7X8_ANAGA</name>
<organism evidence="1 2">
    <name type="scientific">Anabarilius grahami</name>
    <name type="common">Kanglang fish</name>
    <name type="synonym">Barilius grahami</name>
    <dbReference type="NCBI Taxonomy" id="495550"/>
    <lineage>
        <taxon>Eukaryota</taxon>
        <taxon>Metazoa</taxon>
        <taxon>Chordata</taxon>
        <taxon>Craniata</taxon>
        <taxon>Vertebrata</taxon>
        <taxon>Euteleostomi</taxon>
        <taxon>Actinopterygii</taxon>
        <taxon>Neopterygii</taxon>
        <taxon>Teleostei</taxon>
        <taxon>Ostariophysi</taxon>
        <taxon>Cypriniformes</taxon>
        <taxon>Xenocyprididae</taxon>
        <taxon>Xenocypridinae</taxon>
        <taxon>Xenocypridinae incertae sedis</taxon>
        <taxon>Anabarilius</taxon>
    </lineage>
</organism>
<dbReference type="Proteomes" id="UP000281406">
    <property type="component" value="Unassembled WGS sequence"/>
</dbReference>
<evidence type="ECO:0000313" key="2">
    <source>
        <dbReference type="Proteomes" id="UP000281406"/>
    </source>
</evidence>